<dbReference type="AlphaFoldDB" id="A0A5W8G405"/>
<comment type="caution">
    <text evidence="1">The sequence shown here is derived from an EMBL/GenBank/DDBJ whole genome shotgun (WGS) entry which is preliminary data.</text>
</comment>
<proteinExistence type="predicted"/>
<evidence type="ECO:0000313" key="1">
    <source>
        <dbReference type="EMBL" id="EBY0600991.1"/>
    </source>
</evidence>
<accession>A0A5W8G405</accession>
<protein>
    <submittedName>
        <fullName evidence="1">Uncharacterized protein</fullName>
    </submittedName>
</protein>
<name>A0A5W8G405_SALON</name>
<gene>
    <name evidence="1" type="ORF">DUR78_20250</name>
</gene>
<reference evidence="1" key="1">
    <citation type="submission" date="2018-07" db="EMBL/GenBank/DDBJ databases">
        <authorList>
            <person name="Ashton P.M."/>
            <person name="Dallman T."/>
            <person name="Nair S."/>
            <person name="De Pinna E."/>
            <person name="Peters T."/>
            <person name="Grant K."/>
        </authorList>
    </citation>
    <scope>NUCLEOTIDE SEQUENCE</scope>
    <source>
        <strain evidence="1">516939</strain>
    </source>
</reference>
<sequence length="66" mass="7280">MSIYAFDIDNGHVVIICASAPTPNDNAMDTVRHFSIANATGWHNKLAKEIVRPLPFYSLISLALTH</sequence>
<dbReference type="EMBL" id="AAHMZU010000021">
    <property type="protein sequence ID" value="EBY0600991.1"/>
    <property type="molecule type" value="Genomic_DNA"/>
</dbReference>
<organism evidence="1">
    <name type="scientific">Salmonella oranienberg</name>
    <dbReference type="NCBI Taxonomy" id="28147"/>
    <lineage>
        <taxon>Bacteria</taxon>
        <taxon>Pseudomonadati</taxon>
        <taxon>Pseudomonadota</taxon>
        <taxon>Gammaproteobacteria</taxon>
        <taxon>Enterobacterales</taxon>
        <taxon>Enterobacteriaceae</taxon>
        <taxon>Salmonella</taxon>
    </lineage>
</organism>